<evidence type="ECO:0000313" key="2">
    <source>
        <dbReference type="EMBL" id="ASF00149.1"/>
    </source>
</evidence>
<feature type="transmembrane region" description="Helical" evidence="1">
    <location>
        <begin position="748"/>
        <end position="770"/>
    </location>
</feature>
<reference evidence="2" key="1">
    <citation type="submission" date="2016-10" db="EMBL/GenBank/DDBJ databases">
        <authorList>
            <person name="Varghese N."/>
        </authorList>
    </citation>
    <scope>NUCLEOTIDE SEQUENCE</scope>
</reference>
<evidence type="ECO:0000256" key="1">
    <source>
        <dbReference type="SAM" id="Phobius"/>
    </source>
</evidence>
<keyword evidence="1" id="KW-1133">Transmembrane helix</keyword>
<name>A0A218MLJ8_9VIRU</name>
<keyword evidence="1" id="KW-0472">Membrane</keyword>
<feature type="transmembrane region" description="Helical" evidence="1">
    <location>
        <begin position="799"/>
        <end position="823"/>
    </location>
</feature>
<organism evidence="2">
    <name type="scientific">uncultured virus</name>
    <dbReference type="NCBI Taxonomy" id="340016"/>
    <lineage>
        <taxon>Viruses</taxon>
        <taxon>environmental samples</taxon>
    </lineage>
</organism>
<protein>
    <submittedName>
        <fullName evidence="2">Uncharacterized protein</fullName>
    </submittedName>
</protein>
<accession>A0A218MLJ8</accession>
<proteinExistence type="predicted"/>
<dbReference type="EMBL" id="KY052815">
    <property type="protein sequence ID" value="ASF00149.1"/>
    <property type="molecule type" value="Genomic_DNA"/>
</dbReference>
<sequence length="850" mass="87788">MAYIGKRPVDTFPATNAITSTLISENAVGSSEIATNAVTTLQIADNAVTAVKIAENVISSRELAANTVATGNIADNAVDGTKIAQNSILTRHIDDLQVTTDQLGADAVTAAKLADDAVVTANIVDANVTTAKIADNSVTAAKLNIAGNGTSGQAVLSDGDGSFSYGANLLTTEEVQDIAGGMFSSNTETGITATYQDADGTIDLVVATLNQDTTGNAATATALETARTIGGTSFDGTANIAVNLAATATALASARTIHGVSFDGTANIDLSEVVQDTAGAMFSSNTETNITATYQDSDGTVDLAVEQQLNNTSAPYYHKIVVTVVSSGGNKYALDGGTQAVAKLTPNVVYRFDQSDSSNSSHPLRLGTAANGSEITAGYTIYNKVGTPGSAGAYTEVALEQDAPGQLYYWCSAHSGMGASVSVADESFLTQTLTNKTLTSPNITGLQLGGVTVTSTAAELNILDGVTSTAAELNILDGVTSTAAELNLLDGSSANTVVNSKAVIYGSSGELAGTLSTAAQANITSVGTLTSLTTSGNLVVGGNLTVTGSTTTTSSTNTTIADRLIELGTGTSGTPANDMGIVLERGSSNNAFIGWDESADKFTVGTGTFTGASTGDLTITTGTLVANIEGNVTGNLTGTASAIADNSVTSAKIVNGTIVAADIANATITTTQIAANTIATGNVADNAIDGTKIAQNSILTRHIDGWSVFDWLYSFFPSYVQQQLRIRVPSADFESLSTIDVLHFQYNLIVFILSFSVLILIYSFILAIVLEYSVKNRESIANKSLLLSKLIPSENMQSVLLFLLKGCVLISITTCIFGLWFMYTHPFVFELLNTPLLFCVTKFHAPYKIS</sequence>
<keyword evidence="1" id="KW-0812">Transmembrane</keyword>
<reference evidence="2" key="2">
    <citation type="journal article" date="2017" name="Nat. Commun.">
        <title>Single-virus genomics reveals hidden cosmopolitan and abundant viruses.</title>
        <authorList>
            <person name="Martinez-Hernandez F."/>
            <person name="Fornas O."/>
            <person name="Lluesma Gomez M."/>
            <person name="Bolduc B."/>
            <person name="de la Cruz Pena M.J."/>
            <person name="Martinez J.M."/>
            <person name="Anton J."/>
            <person name="Gasol J.M."/>
            <person name="Rosselli R."/>
            <person name="Rodriguez-Valera F."/>
            <person name="Sullivan M.B."/>
            <person name="Acinas S.G."/>
            <person name="Martinez-Garcia M."/>
        </authorList>
    </citation>
    <scope>NUCLEOTIDE SEQUENCE</scope>
</reference>